<reference evidence="1" key="1">
    <citation type="submission" date="2024-05" db="EMBL/GenBank/DDBJ databases">
        <title>Isolation and characterization of Sporomusa carbonis sp. nov., a carboxydotrophic hydrogenogen in the genus of Sporomusa isolated from a charcoal burning pile.</title>
        <authorList>
            <person name="Boeer T."/>
            <person name="Rosenbaum F."/>
            <person name="Eysell L."/>
            <person name="Mueller V."/>
            <person name="Daniel R."/>
            <person name="Poehlein A."/>
        </authorList>
    </citation>
    <scope>NUCLEOTIDE SEQUENCE [LARGE SCALE GENOMIC DNA]</scope>
    <source>
        <strain evidence="1">DSM 3132</strain>
    </source>
</reference>
<organism evidence="1 2">
    <name type="scientific">Sporomusa acidovorans (strain ATCC 49682 / DSM 3132 / Mol)</name>
    <dbReference type="NCBI Taxonomy" id="1123286"/>
    <lineage>
        <taxon>Bacteria</taxon>
        <taxon>Bacillati</taxon>
        <taxon>Bacillota</taxon>
        <taxon>Negativicutes</taxon>
        <taxon>Selenomonadales</taxon>
        <taxon>Sporomusaceae</taxon>
        <taxon>Sporomusa</taxon>
    </lineage>
</organism>
<evidence type="ECO:0000313" key="1">
    <source>
        <dbReference type="EMBL" id="XFO71526.1"/>
    </source>
</evidence>
<protein>
    <recommendedName>
        <fullName evidence="3">BFD-like [2Fe-2S] binding domain protein</fullName>
    </recommendedName>
</protein>
<dbReference type="Proteomes" id="UP000216052">
    <property type="component" value="Chromosome"/>
</dbReference>
<evidence type="ECO:0008006" key="3">
    <source>
        <dbReference type="Google" id="ProtNLM"/>
    </source>
</evidence>
<keyword evidence="2" id="KW-1185">Reference proteome</keyword>
<name>A0ABZ3J060_SPOA4</name>
<dbReference type="RefSeq" id="WP_169716773.1">
    <property type="nucleotide sequence ID" value="NZ_CP155571.1"/>
</dbReference>
<gene>
    <name evidence="1" type="ORF">SPACI_015560</name>
</gene>
<evidence type="ECO:0000313" key="2">
    <source>
        <dbReference type="Proteomes" id="UP000216052"/>
    </source>
</evidence>
<dbReference type="EMBL" id="CP155571">
    <property type="protein sequence ID" value="XFO71526.1"/>
    <property type="molecule type" value="Genomic_DNA"/>
</dbReference>
<proteinExistence type="predicted"/>
<sequence length="46" mass="5375">MRKENRKNEQCCNDKDQKNLEFARELADVEQCRNQKDCGGGCKGKR</sequence>
<accession>A0ABZ3J060</accession>